<name>A0ABQ5FBL7_9ASTR</name>
<dbReference type="Proteomes" id="UP001151760">
    <property type="component" value="Unassembled WGS sequence"/>
</dbReference>
<proteinExistence type="predicted"/>
<accession>A0ABQ5FBL7</accession>
<sequence length="261" mass="29430">MSKLATVEGCFSSCGLRSVSHQANDLAEKIVDKLTWYVEDGDTVVDFCCGANDFSCLMKKRLADMGKKRCTYKKFDITRPNVHFLLCSYRVQIMQKSQENSQNRTITNTGMEKSAQEPGECYQRTLCQLPLQKECYHKSQSEHFNETISQVNSSVLRVGAFGIPAKATIKECHQCKTLCTLKDVRLLYATRLCIPDVIVMAHHIVADQKADAMGRADALRSLADALGRWADEYPRKADTYGRRTEASVQQVEKFDASMTML</sequence>
<dbReference type="PANTHER" id="PTHR46235">
    <property type="entry name" value="PHD FINGER-CONTAINING PROTEIN DDB_G0268158"/>
    <property type="match status" value="1"/>
</dbReference>
<protein>
    <recommendedName>
        <fullName evidence="1">DM2 domain-containing protein</fullName>
    </recommendedName>
</protein>
<evidence type="ECO:0000313" key="2">
    <source>
        <dbReference type="EMBL" id="GJT60730.1"/>
    </source>
</evidence>
<evidence type="ECO:0000313" key="3">
    <source>
        <dbReference type="Proteomes" id="UP001151760"/>
    </source>
</evidence>
<evidence type="ECO:0000259" key="1">
    <source>
        <dbReference type="Pfam" id="PF26055"/>
    </source>
</evidence>
<feature type="domain" description="DM2" evidence="1">
    <location>
        <begin position="37"/>
        <end position="84"/>
    </location>
</feature>
<organism evidence="2 3">
    <name type="scientific">Tanacetum coccineum</name>
    <dbReference type="NCBI Taxonomy" id="301880"/>
    <lineage>
        <taxon>Eukaryota</taxon>
        <taxon>Viridiplantae</taxon>
        <taxon>Streptophyta</taxon>
        <taxon>Embryophyta</taxon>
        <taxon>Tracheophyta</taxon>
        <taxon>Spermatophyta</taxon>
        <taxon>Magnoliopsida</taxon>
        <taxon>eudicotyledons</taxon>
        <taxon>Gunneridae</taxon>
        <taxon>Pentapetalae</taxon>
        <taxon>asterids</taxon>
        <taxon>campanulids</taxon>
        <taxon>Asterales</taxon>
        <taxon>Asteraceae</taxon>
        <taxon>Asteroideae</taxon>
        <taxon>Anthemideae</taxon>
        <taxon>Anthemidinae</taxon>
        <taxon>Tanacetum</taxon>
    </lineage>
</organism>
<dbReference type="InterPro" id="IPR058939">
    <property type="entry name" value="Mtase_EDM2"/>
</dbReference>
<comment type="caution">
    <text evidence="2">The sequence shown here is derived from an EMBL/GenBank/DDBJ whole genome shotgun (WGS) entry which is preliminary data.</text>
</comment>
<dbReference type="PANTHER" id="PTHR46235:SF3">
    <property type="entry name" value="PHD FINGER-CONTAINING PROTEIN DDB_G0268158"/>
    <property type="match status" value="1"/>
</dbReference>
<dbReference type="EMBL" id="BQNB010017225">
    <property type="protein sequence ID" value="GJT60730.1"/>
    <property type="molecule type" value="Genomic_DNA"/>
</dbReference>
<reference evidence="2" key="2">
    <citation type="submission" date="2022-01" db="EMBL/GenBank/DDBJ databases">
        <authorList>
            <person name="Yamashiro T."/>
            <person name="Shiraishi A."/>
            <person name="Satake H."/>
            <person name="Nakayama K."/>
        </authorList>
    </citation>
    <scope>NUCLEOTIDE SEQUENCE</scope>
</reference>
<dbReference type="Pfam" id="PF26055">
    <property type="entry name" value="Mtase_EDM2"/>
    <property type="match status" value="1"/>
</dbReference>
<reference evidence="2" key="1">
    <citation type="journal article" date="2022" name="Int. J. Mol. Sci.">
        <title>Draft Genome of Tanacetum Coccineum: Genomic Comparison of Closely Related Tanacetum-Family Plants.</title>
        <authorList>
            <person name="Yamashiro T."/>
            <person name="Shiraishi A."/>
            <person name="Nakayama K."/>
            <person name="Satake H."/>
        </authorList>
    </citation>
    <scope>NUCLEOTIDE SEQUENCE</scope>
</reference>
<keyword evidence="3" id="KW-1185">Reference proteome</keyword>
<gene>
    <name evidence="2" type="ORF">Tco_1004263</name>
</gene>